<dbReference type="EMBL" id="CP063134">
    <property type="protein sequence ID" value="QOU19579.1"/>
    <property type="molecule type" value="Genomic_DNA"/>
</dbReference>
<reference evidence="2" key="1">
    <citation type="submission" date="2020-10" db="EMBL/GenBank/DDBJ databases">
        <authorList>
            <person name="Palmer J.M."/>
        </authorList>
    </citation>
    <scope>NUCLEOTIDE SEQUENCE</scope>
    <source>
        <strain evidence="2">UCD 2041</strain>
    </source>
</reference>
<dbReference type="GeneID" id="64575651"/>
<evidence type="ECO:0000256" key="1">
    <source>
        <dbReference type="SAM" id="MobiDB-lite"/>
    </source>
</evidence>
<gene>
    <name evidence="2" type="ORF">BRETT_003728</name>
</gene>
<organism evidence="2 3">
    <name type="scientific">Dekkera bruxellensis</name>
    <name type="common">Brettanomyces custersii</name>
    <dbReference type="NCBI Taxonomy" id="5007"/>
    <lineage>
        <taxon>Eukaryota</taxon>
        <taxon>Fungi</taxon>
        <taxon>Dikarya</taxon>
        <taxon>Ascomycota</taxon>
        <taxon>Saccharomycotina</taxon>
        <taxon>Pichiomycetes</taxon>
        <taxon>Pichiales</taxon>
        <taxon>Pichiaceae</taxon>
        <taxon>Brettanomyces</taxon>
    </lineage>
</organism>
<dbReference type="AlphaFoldDB" id="A0A871R1L3"/>
<feature type="compositionally biased region" description="Low complexity" evidence="1">
    <location>
        <begin position="449"/>
        <end position="468"/>
    </location>
</feature>
<accession>A0A871R1L3</accession>
<proteinExistence type="predicted"/>
<feature type="compositionally biased region" description="Basic and acidic residues" evidence="1">
    <location>
        <begin position="167"/>
        <end position="176"/>
    </location>
</feature>
<dbReference type="OrthoDB" id="3994861at2759"/>
<feature type="region of interest" description="Disordered" evidence="1">
    <location>
        <begin position="359"/>
        <end position="475"/>
    </location>
</feature>
<protein>
    <recommendedName>
        <fullName evidence="4">Protein FYV8</fullName>
    </recommendedName>
</protein>
<reference evidence="2" key="2">
    <citation type="journal article" name="BMC Genomics">
        <title>New genome assemblies reveal patterns of domestication and adaptation across Brettanomyces (Dekkera) species.</title>
        <authorList>
            <person name="Roach M.J."/>
            <person name="Borneman A.R."/>
        </authorList>
    </citation>
    <scope>NUCLEOTIDE SEQUENCE</scope>
    <source>
        <strain evidence="2">UCD 2041</strain>
    </source>
</reference>
<feature type="compositionally biased region" description="Low complexity" evidence="1">
    <location>
        <begin position="255"/>
        <end position="267"/>
    </location>
</feature>
<feature type="compositionally biased region" description="Polar residues" evidence="1">
    <location>
        <begin position="236"/>
        <end position="253"/>
    </location>
</feature>
<dbReference type="RefSeq" id="XP_041136072.1">
    <property type="nucleotide sequence ID" value="XM_041282233.1"/>
</dbReference>
<feature type="compositionally biased region" description="Basic and acidic residues" evidence="1">
    <location>
        <begin position="34"/>
        <end position="53"/>
    </location>
</feature>
<name>A0A871R1L3_DEKBR</name>
<feature type="compositionally biased region" description="Polar residues" evidence="1">
    <location>
        <begin position="425"/>
        <end position="442"/>
    </location>
</feature>
<feature type="region of interest" description="Disordered" evidence="1">
    <location>
        <begin position="20"/>
        <end position="124"/>
    </location>
</feature>
<dbReference type="KEGG" id="bbrx:BRETT_003728"/>
<evidence type="ECO:0008006" key="4">
    <source>
        <dbReference type="Google" id="ProtNLM"/>
    </source>
</evidence>
<feature type="compositionally biased region" description="Basic and acidic residues" evidence="1">
    <location>
        <begin position="104"/>
        <end position="113"/>
    </location>
</feature>
<feature type="compositionally biased region" description="Polar residues" evidence="1">
    <location>
        <begin position="69"/>
        <end position="80"/>
    </location>
</feature>
<feature type="compositionally biased region" description="Low complexity" evidence="1">
    <location>
        <begin position="296"/>
        <end position="305"/>
    </location>
</feature>
<dbReference type="Proteomes" id="UP000663131">
    <property type="component" value="Chromosome 6"/>
</dbReference>
<feature type="compositionally biased region" description="Acidic residues" evidence="1">
    <location>
        <begin position="197"/>
        <end position="216"/>
    </location>
</feature>
<sequence length="596" mass="64393">MSKSSPDSGFAYYEAYLQSMDDVDSNKNTKPRKSTSEQKVNEESAKQTVKSEGESDSTPKPSYPGLKGAQTTDSSLSEISASDIVGEYDDSIEETGPLSIGAGESKDSSRIENEQLGIPSGKVKSADDYMNDIETSLEGLKMNGNSLEASGYNDDINSIRAGDYKAVDDEEMKLGEGESDEKESNNKSANSDALDASIDDDIDKDIVDDYGNETDNYDAVQMDNSEHRNIDDTAESKVNNNVKPDSIIDNHSNSSEDASSEADGSSGKESNGEEDGDAYSFLPNDDASSVLDHHLSNTSTGSLSTGVISRSVTEKDDALSEAPLPDSSDFRAKFIRMNTMDTVHTKGKDKTGTVMTASTVSTAIPEEKTASEPTQIPEPLAVNVDANGDDSGGIHSLTEGTKENENTIDSSMLEPLPEGEEYNNAKRSSTTTEDTTRNSGVTWESIDTKASSKLSSKSLTSSYSSMKSPPQDYSDWKIPELPSISVRAIMALPTSEERLAAFKKGRNDLLNFDSGLETFLRETVKMGKRPAISKDGQMGPNVKSAYSNSQHLHHRYTSSSVGSVTSELASDLIRRSSVLKQKGKNFFKKMHLKTAK</sequence>
<evidence type="ECO:0000313" key="2">
    <source>
        <dbReference type="EMBL" id="QOU19579.1"/>
    </source>
</evidence>
<feature type="region of interest" description="Disordered" evidence="1">
    <location>
        <begin position="167"/>
        <end position="305"/>
    </location>
</feature>
<feature type="compositionally biased region" description="Basic and acidic residues" evidence="1">
    <location>
        <begin position="224"/>
        <end position="235"/>
    </location>
</feature>
<evidence type="ECO:0000313" key="3">
    <source>
        <dbReference type="Proteomes" id="UP000663131"/>
    </source>
</evidence>